<proteinExistence type="predicted"/>
<protein>
    <submittedName>
        <fullName evidence="2">Uncharacterized protein</fullName>
    </submittedName>
</protein>
<comment type="caution">
    <text evidence="2">The sequence shown here is derived from an EMBL/GenBank/DDBJ whole genome shotgun (WGS) entry which is preliminary data.</text>
</comment>
<sequence length="72" mass="8267">MQPTINLFQGNFVLRYNTKRKDKKEGYGPLLRPPPQGEGCEAGWSDTKSPLDPIMRWLIHNTSGKLLQKVRN</sequence>
<dbReference type="Proteomes" id="UP000033423">
    <property type="component" value="Unassembled WGS sequence"/>
</dbReference>
<name>A0A0F3GUB4_9BACT</name>
<organism evidence="2 3">
    <name type="scientific">Candidatus Magnetobacterium bavaricum</name>
    <dbReference type="NCBI Taxonomy" id="29290"/>
    <lineage>
        <taxon>Bacteria</taxon>
        <taxon>Pseudomonadati</taxon>
        <taxon>Nitrospirota</taxon>
        <taxon>Thermodesulfovibrionia</taxon>
        <taxon>Thermodesulfovibrionales</taxon>
        <taxon>Candidatus Magnetobacteriaceae</taxon>
        <taxon>Candidatus Magnetobacterium</taxon>
    </lineage>
</organism>
<dbReference type="AlphaFoldDB" id="A0A0F3GUB4"/>
<evidence type="ECO:0000313" key="2">
    <source>
        <dbReference type="EMBL" id="KJU85569.1"/>
    </source>
</evidence>
<keyword evidence="3" id="KW-1185">Reference proteome</keyword>
<evidence type="ECO:0000313" key="3">
    <source>
        <dbReference type="Proteomes" id="UP000033423"/>
    </source>
</evidence>
<dbReference type="EMBL" id="LACI01000963">
    <property type="protein sequence ID" value="KJU85569.1"/>
    <property type="molecule type" value="Genomic_DNA"/>
</dbReference>
<accession>A0A0F3GUB4</accession>
<evidence type="ECO:0000256" key="1">
    <source>
        <dbReference type="SAM" id="MobiDB-lite"/>
    </source>
</evidence>
<reference evidence="2 3" key="1">
    <citation type="submission" date="2015-02" db="EMBL/GenBank/DDBJ databases">
        <title>Single-cell genomics of uncultivated deep-branching MTB reveals a conserved set of magnetosome genes.</title>
        <authorList>
            <person name="Kolinko S."/>
            <person name="Richter M."/>
            <person name="Glockner F.O."/>
            <person name="Brachmann A."/>
            <person name="Schuler D."/>
        </authorList>
    </citation>
    <scope>NUCLEOTIDE SEQUENCE [LARGE SCALE GENOMIC DNA]</scope>
    <source>
        <strain evidence="2">TM-1</strain>
    </source>
</reference>
<feature type="region of interest" description="Disordered" evidence="1">
    <location>
        <begin position="23"/>
        <end position="45"/>
    </location>
</feature>
<gene>
    <name evidence="2" type="ORF">MBAV_002236</name>
</gene>